<name>A0A1J4KFI3_9EUKA</name>
<dbReference type="AlphaFoldDB" id="A0A1J4KFI3"/>
<sequence length="125" mass="14972">MFAGNQSRASKMADRQAVFCPPPFMFYSQWMPSTPLQILYQNVYQQMQVQQQEQQFCQQQMIQQMQQEMIQEQQQTKQVSFPQLCEEEYTLEQLQNNINGSFGNYQFDFSNPPMKTEIFHRGIYN</sequence>
<evidence type="ECO:0000313" key="2">
    <source>
        <dbReference type="Proteomes" id="UP000179807"/>
    </source>
</evidence>
<reference evidence="1" key="1">
    <citation type="submission" date="2016-10" db="EMBL/GenBank/DDBJ databases">
        <authorList>
            <person name="Benchimol M."/>
            <person name="Almeida L.G."/>
            <person name="Vasconcelos A.T."/>
            <person name="Perreira-Neves A."/>
            <person name="Rosa I.A."/>
            <person name="Tasca T."/>
            <person name="Bogo M.R."/>
            <person name="de Souza W."/>
        </authorList>
    </citation>
    <scope>NUCLEOTIDE SEQUENCE [LARGE SCALE GENOMIC DNA]</scope>
    <source>
        <strain evidence="1">K</strain>
    </source>
</reference>
<dbReference type="Proteomes" id="UP000179807">
    <property type="component" value="Unassembled WGS sequence"/>
</dbReference>
<organism evidence="1 2">
    <name type="scientific">Tritrichomonas foetus</name>
    <dbReference type="NCBI Taxonomy" id="1144522"/>
    <lineage>
        <taxon>Eukaryota</taxon>
        <taxon>Metamonada</taxon>
        <taxon>Parabasalia</taxon>
        <taxon>Tritrichomonadida</taxon>
        <taxon>Tritrichomonadidae</taxon>
        <taxon>Tritrichomonas</taxon>
    </lineage>
</organism>
<keyword evidence="2" id="KW-1185">Reference proteome</keyword>
<proteinExistence type="predicted"/>
<protein>
    <submittedName>
        <fullName evidence="1">Uncharacterized protein</fullName>
    </submittedName>
</protein>
<comment type="caution">
    <text evidence="1">The sequence shown here is derived from an EMBL/GenBank/DDBJ whole genome shotgun (WGS) entry which is preliminary data.</text>
</comment>
<dbReference type="RefSeq" id="XP_068361502.1">
    <property type="nucleotide sequence ID" value="XM_068503020.1"/>
</dbReference>
<dbReference type="EMBL" id="MLAK01000670">
    <property type="protein sequence ID" value="OHT08366.1"/>
    <property type="molecule type" value="Genomic_DNA"/>
</dbReference>
<dbReference type="VEuPathDB" id="TrichDB:TRFO_23207"/>
<evidence type="ECO:0000313" key="1">
    <source>
        <dbReference type="EMBL" id="OHT08366.1"/>
    </source>
</evidence>
<accession>A0A1J4KFI3</accession>
<dbReference type="GeneID" id="94837724"/>
<gene>
    <name evidence="1" type="ORF">TRFO_23207</name>
</gene>